<comment type="caution">
    <text evidence="3">The sequence shown here is derived from an EMBL/GenBank/DDBJ whole genome shotgun (WGS) entry which is preliminary data.</text>
</comment>
<feature type="domain" description="Glycosyltransferase subfamily 4-like N-terminal" evidence="2">
    <location>
        <begin position="13"/>
        <end position="177"/>
    </location>
</feature>
<dbReference type="Pfam" id="PF00534">
    <property type="entry name" value="Glycos_transf_1"/>
    <property type="match status" value="1"/>
</dbReference>
<feature type="domain" description="Glycosyl transferase family 1" evidence="1">
    <location>
        <begin position="187"/>
        <end position="350"/>
    </location>
</feature>
<evidence type="ECO:0000313" key="6">
    <source>
        <dbReference type="Proteomes" id="UP000476820"/>
    </source>
</evidence>
<evidence type="ECO:0000313" key="5">
    <source>
        <dbReference type="Proteomes" id="UP000473681"/>
    </source>
</evidence>
<dbReference type="EMBL" id="SWOV01000018">
    <property type="protein sequence ID" value="NFF87943.1"/>
    <property type="molecule type" value="Genomic_DNA"/>
</dbReference>
<evidence type="ECO:0000313" key="3">
    <source>
        <dbReference type="EMBL" id="NFF87943.1"/>
    </source>
</evidence>
<dbReference type="Proteomes" id="UP000476820">
    <property type="component" value="Unassembled WGS sequence"/>
</dbReference>
<dbReference type="GO" id="GO:0016757">
    <property type="term" value="F:glycosyltransferase activity"/>
    <property type="evidence" value="ECO:0007669"/>
    <property type="project" value="InterPro"/>
</dbReference>
<evidence type="ECO:0000259" key="2">
    <source>
        <dbReference type="Pfam" id="PF13439"/>
    </source>
</evidence>
<dbReference type="InterPro" id="IPR001296">
    <property type="entry name" value="Glyco_trans_1"/>
</dbReference>
<dbReference type="EMBL" id="SWVK01000011">
    <property type="protein sequence ID" value="NFN35343.1"/>
    <property type="molecule type" value="Genomic_DNA"/>
</dbReference>
<dbReference type="InterPro" id="IPR028098">
    <property type="entry name" value="Glyco_trans_4-like_N"/>
</dbReference>
<sequence length="375" mass="43723">MKKRIMHITQANGGVARYLQMLFKYMDRNKYEQILIYPNEYDYEKKDFKNLVDNIEFIDIYREINLKKDIISIYKLYKLIKKYNPDLIYVHSSKAGALGRIANSITRKPIIYNPHGWAFNMNVSNKKKFIYKTVEKILAKRCDKIIAISEEEKNVAINNKICNLEKIQVIFNGIDIDEYENSIKNETDYREKFNIPNNYKIIGMVGRISEGKAPDIFVKVACKIKEKIPNTFFIIVGDGEERESIENMIENLGLKKNFLITGWVEDTYRYIKMFDIAMLLTRWEGFGLAVAEYMISKKPIIATNVGAIPNLITSNENGILVEVDNVLETVQAIIKINNNEKFSNYIVKNADIKVRTKFDVRRVALEHQRVIDKLI</sequence>
<reference evidence="5 6" key="1">
    <citation type="submission" date="2019-04" db="EMBL/GenBank/DDBJ databases">
        <title>Genome sequencing of Clostridium botulinum Groups I-IV and Clostridium butyricum.</title>
        <authorList>
            <person name="Brunt J."/>
            <person name="Van Vliet A.H.M."/>
            <person name="Stringer S.C."/>
            <person name="Carter A.T."/>
            <person name="Peck M.W."/>
        </authorList>
    </citation>
    <scope>NUCLEOTIDE SEQUENCE [LARGE SCALE GENOMIC DNA]</scope>
    <source>
        <strain evidence="3 6">1605</strain>
        <strain evidence="4 5">CB-K-33E</strain>
    </source>
</reference>
<organism evidence="3 6">
    <name type="scientific">Clostridium botulinum</name>
    <dbReference type="NCBI Taxonomy" id="1491"/>
    <lineage>
        <taxon>Bacteria</taxon>
        <taxon>Bacillati</taxon>
        <taxon>Bacillota</taxon>
        <taxon>Clostridia</taxon>
        <taxon>Eubacteriales</taxon>
        <taxon>Clostridiaceae</taxon>
        <taxon>Clostridium</taxon>
    </lineage>
</organism>
<accession>A0A6B4RX31</accession>
<dbReference type="PANTHER" id="PTHR12526:SF630">
    <property type="entry name" value="GLYCOSYLTRANSFERASE"/>
    <property type="match status" value="1"/>
</dbReference>
<name>A0A6B4RX31_CLOBO</name>
<dbReference type="Gene3D" id="3.40.50.2000">
    <property type="entry name" value="Glycogen Phosphorylase B"/>
    <property type="match status" value="2"/>
</dbReference>
<evidence type="ECO:0000259" key="1">
    <source>
        <dbReference type="Pfam" id="PF00534"/>
    </source>
</evidence>
<proteinExistence type="predicted"/>
<protein>
    <submittedName>
        <fullName evidence="3">Glycosyltransferase family 4 protein</fullName>
    </submittedName>
</protein>
<dbReference type="RefSeq" id="WP_061282510.1">
    <property type="nucleotide sequence ID" value="NZ_LFOM01000042.1"/>
</dbReference>
<dbReference type="SUPFAM" id="SSF53756">
    <property type="entry name" value="UDP-Glycosyltransferase/glycogen phosphorylase"/>
    <property type="match status" value="1"/>
</dbReference>
<dbReference type="PANTHER" id="PTHR12526">
    <property type="entry name" value="GLYCOSYLTRANSFERASE"/>
    <property type="match status" value="1"/>
</dbReference>
<dbReference type="AlphaFoldDB" id="A0A6B4RX31"/>
<dbReference type="CDD" id="cd03808">
    <property type="entry name" value="GT4_CapM-like"/>
    <property type="match status" value="1"/>
</dbReference>
<gene>
    <name evidence="3" type="ORF">FC774_08700</name>
    <name evidence="4" type="ORF">FDB51_09405</name>
</gene>
<keyword evidence="3" id="KW-0808">Transferase</keyword>
<dbReference type="Pfam" id="PF13439">
    <property type="entry name" value="Glyco_transf_4"/>
    <property type="match status" value="1"/>
</dbReference>
<dbReference type="Proteomes" id="UP000473681">
    <property type="component" value="Unassembled WGS sequence"/>
</dbReference>
<evidence type="ECO:0000313" key="4">
    <source>
        <dbReference type="EMBL" id="NFN35343.1"/>
    </source>
</evidence>